<proteinExistence type="predicted"/>
<feature type="region of interest" description="Disordered" evidence="1">
    <location>
        <begin position="1"/>
        <end position="30"/>
    </location>
</feature>
<evidence type="ECO:0000313" key="2">
    <source>
        <dbReference type="Proteomes" id="UP000515146"/>
    </source>
</evidence>
<protein>
    <submittedName>
        <fullName evidence="3">Uncharacterized protein LOC113791935</fullName>
    </submittedName>
</protein>
<accession>A0A6P6XXF4</accession>
<dbReference type="RefSeq" id="XP_027197586.1">
    <property type="nucleotide sequence ID" value="XM_027341785.1"/>
</dbReference>
<dbReference type="Proteomes" id="UP000515146">
    <property type="component" value="Unplaced"/>
</dbReference>
<organism evidence="2 3">
    <name type="scientific">Dermatophagoides pteronyssinus</name>
    <name type="common">European house dust mite</name>
    <dbReference type="NCBI Taxonomy" id="6956"/>
    <lineage>
        <taxon>Eukaryota</taxon>
        <taxon>Metazoa</taxon>
        <taxon>Ecdysozoa</taxon>
        <taxon>Arthropoda</taxon>
        <taxon>Chelicerata</taxon>
        <taxon>Arachnida</taxon>
        <taxon>Acari</taxon>
        <taxon>Acariformes</taxon>
        <taxon>Sarcoptiformes</taxon>
        <taxon>Astigmata</taxon>
        <taxon>Psoroptidia</taxon>
        <taxon>Analgoidea</taxon>
        <taxon>Pyroglyphidae</taxon>
        <taxon>Dermatophagoidinae</taxon>
        <taxon>Dermatophagoides</taxon>
    </lineage>
</organism>
<dbReference type="OrthoDB" id="10458340at2759"/>
<feature type="compositionally biased region" description="Basic and acidic residues" evidence="1">
    <location>
        <begin position="14"/>
        <end position="25"/>
    </location>
</feature>
<reference evidence="3" key="1">
    <citation type="submission" date="2025-08" db="UniProtKB">
        <authorList>
            <consortium name="RefSeq"/>
        </authorList>
    </citation>
    <scope>IDENTIFICATION</scope>
    <source>
        <strain evidence="3">Airmid</strain>
    </source>
</reference>
<evidence type="ECO:0000313" key="3">
    <source>
        <dbReference type="RefSeq" id="XP_027197586.1"/>
    </source>
</evidence>
<keyword evidence="2" id="KW-1185">Reference proteome</keyword>
<dbReference type="Pfam" id="PF15753">
    <property type="entry name" value="BLOC1S3"/>
    <property type="match status" value="1"/>
</dbReference>
<evidence type="ECO:0000256" key="1">
    <source>
        <dbReference type="SAM" id="MobiDB-lite"/>
    </source>
</evidence>
<dbReference type="InParanoid" id="A0A6P6XXF4"/>
<dbReference type="InterPro" id="IPR017245">
    <property type="entry name" value="BLOC-1_complex_su-3"/>
</dbReference>
<name>A0A6P6XXF4_DERPT</name>
<gene>
    <name evidence="3" type="primary">LOC113791935</name>
</gene>
<dbReference type="OMA" id="SKCTISM"/>
<sequence>MHRRSGRSNNNNAKELRTSVHRKDNNSNNKLSAVVVVGEASESDDDQPDQVKIIDDVTIAEKEITEGVEQTFTSSIGHEQHSMTETNATKMTIDNALIKQQNGSKCTISMSSSILTSETQNRPILKDSMTTHCHQNNSLLHSLLKESNEQVKRNLIKVSCSPYLFAEKNYSQIIRHLLSTQKSLQTSCQLLQTINDDINQLDKSFITLSSTIAANNNKLLS</sequence>
<dbReference type="KEGG" id="dpte:113791935"/>
<dbReference type="AlphaFoldDB" id="A0A6P6XXF4"/>